<dbReference type="Proteomes" id="UP000197138">
    <property type="component" value="Unassembled WGS sequence"/>
</dbReference>
<reference evidence="3" key="1">
    <citation type="journal article" date="2017" name="Plant J.">
        <title>The pomegranate (Punica granatum L.) genome and the genomics of punicalagin biosynthesis.</title>
        <authorList>
            <person name="Qin G."/>
            <person name="Xu C."/>
            <person name="Ming R."/>
            <person name="Tang H."/>
            <person name="Guyot R."/>
            <person name="Kramer E.M."/>
            <person name="Hu Y."/>
            <person name="Yi X."/>
            <person name="Qi Y."/>
            <person name="Xu X."/>
            <person name="Gao Z."/>
            <person name="Pan H."/>
            <person name="Jian J."/>
            <person name="Tian Y."/>
            <person name="Yue Z."/>
            <person name="Xu Y."/>
        </authorList>
    </citation>
    <scope>NUCLEOTIDE SEQUENCE [LARGE SCALE GENOMIC DNA]</scope>
    <source>
        <strain evidence="3">cv. Dabenzi</strain>
    </source>
</reference>
<proteinExistence type="predicted"/>
<evidence type="ECO:0000313" key="3">
    <source>
        <dbReference type="Proteomes" id="UP000197138"/>
    </source>
</evidence>
<feature type="region of interest" description="Disordered" evidence="1">
    <location>
        <begin position="1"/>
        <end position="68"/>
    </location>
</feature>
<evidence type="ECO:0000313" key="2">
    <source>
        <dbReference type="EMBL" id="OWM65722.1"/>
    </source>
</evidence>
<evidence type="ECO:0000256" key="1">
    <source>
        <dbReference type="SAM" id="MobiDB-lite"/>
    </source>
</evidence>
<gene>
    <name evidence="2" type="ORF">CDL15_Pgr015146</name>
</gene>
<name>A0A218W0S6_PUNGR</name>
<dbReference type="AlphaFoldDB" id="A0A218W0S6"/>
<comment type="caution">
    <text evidence="2">The sequence shown here is derived from an EMBL/GenBank/DDBJ whole genome shotgun (WGS) entry which is preliminary data.</text>
</comment>
<sequence>MAHKVPRRRHITRRATTKGRQVGGLDLLGSKRASSLRRGTGPSQASSNGDKAGTWTKAPRWHRHLRRF</sequence>
<dbReference type="EMBL" id="MTKT01005556">
    <property type="protein sequence ID" value="OWM65722.1"/>
    <property type="molecule type" value="Genomic_DNA"/>
</dbReference>
<feature type="compositionally biased region" description="Basic residues" evidence="1">
    <location>
        <begin position="59"/>
        <end position="68"/>
    </location>
</feature>
<organism evidence="2 3">
    <name type="scientific">Punica granatum</name>
    <name type="common">Pomegranate</name>
    <dbReference type="NCBI Taxonomy" id="22663"/>
    <lineage>
        <taxon>Eukaryota</taxon>
        <taxon>Viridiplantae</taxon>
        <taxon>Streptophyta</taxon>
        <taxon>Embryophyta</taxon>
        <taxon>Tracheophyta</taxon>
        <taxon>Spermatophyta</taxon>
        <taxon>Magnoliopsida</taxon>
        <taxon>eudicotyledons</taxon>
        <taxon>Gunneridae</taxon>
        <taxon>Pentapetalae</taxon>
        <taxon>rosids</taxon>
        <taxon>malvids</taxon>
        <taxon>Myrtales</taxon>
        <taxon>Lythraceae</taxon>
        <taxon>Punica</taxon>
    </lineage>
</organism>
<feature type="compositionally biased region" description="Basic residues" evidence="1">
    <location>
        <begin position="1"/>
        <end position="17"/>
    </location>
</feature>
<protein>
    <submittedName>
        <fullName evidence="2">Uncharacterized protein</fullName>
    </submittedName>
</protein>
<accession>A0A218W0S6</accession>